<reference evidence="8" key="1">
    <citation type="journal article" date="2010" name="Genome Res.">
        <title>Population genomic sequencing of Coccidioides fungi reveals recent hybridization and transposon control.</title>
        <authorList>
            <person name="Neafsey D.E."/>
            <person name="Barker B.M."/>
            <person name="Sharpton T.J."/>
            <person name="Stajich J.E."/>
            <person name="Park D.J."/>
            <person name="Whiston E."/>
            <person name="Hung C.-Y."/>
            <person name="McMahan C."/>
            <person name="White J."/>
            <person name="Sykes S."/>
            <person name="Heiman D."/>
            <person name="Young S."/>
            <person name="Zeng Q."/>
            <person name="Abouelleil A."/>
            <person name="Aftuck L."/>
            <person name="Bessette D."/>
            <person name="Brown A."/>
            <person name="FitzGerald M."/>
            <person name="Lui A."/>
            <person name="Macdonald J.P."/>
            <person name="Priest M."/>
            <person name="Orbach M.J."/>
            <person name="Galgiani J.N."/>
            <person name="Kirkland T.N."/>
            <person name="Cole G.T."/>
            <person name="Birren B.W."/>
            <person name="Henn M.R."/>
            <person name="Taylor J.W."/>
            <person name="Rounsley S.D."/>
        </authorList>
    </citation>
    <scope>NUCLEOTIDE SEQUENCE [LARGE SCALE GENOMIC DNA]</scope>
    <source>
        <strain evidence="8">H538.4</strain>
    </source>
</reference>
<dbReference type="STRING" id="396776.A0A0J8RUV3"/>
<organism evidence="7 8">
    <name type="scientific">Coccidioides immitis H538.4</name>
    <dbReference type="NCBI Taxonomy" id="396776"/>
    <lineage>
        <taxon>Eukaryota</taxon>
        <taxon>Fungi</taxon>
        <taxon>Dikarya</taxon>
        <taxon>Ascomycota</taxon>
        <taxon>Pezizomycotina</taxon>
        <taxon>Eurotiomycetes</taxon>
        <taxon>Eurotiomycetidae</taxon>
        <taxon>Onygenales</taxon>
        <taxon>Onygenaceae</taxon>
        <taxon>Coccidioides</taxon>
    </lineage>
</organism>
<dbReference type="AlphaFoldDB" id="A0A0J8RUV3"/>
<dbReference type="Proteomes" id="UP000054563">
    <property type="component" value="Unassembled WGS sequence"/>
</dbReference>
<proteinExistence type="inferred from homology"/>
<dbReference type="GO" id="GO:0003884">
    <property type="term" value="F:D-amino-acid oxidase activity"/>
    <property type="evidence" value="ECO:0007669"/>
    <property type="project" value="InterPro"/>
</dbReference>
<dbReference type="InterPro" id="IPR006076">
    <property type="entry name" value="FAD-dep_OxRdtase"/>
</dbReference>
<comment type="similarity">
    <text evidence="2">Belongs to the DAMOX/DASOX family.</text>
</comment>
<keyword evidence="5" id="KW-0560">Oxidoreductase</keyword>
<evidence type="ECO:0000259" key="6">
    <source>
        <dbReference type="Pfam" id="PF01266"/>
    </source>
</evidence>
<evidence type="ECO:0000256" key="5">
    <source>
        <dbReference type="ARBA" id="ARBA00023002"/>
    </source>
</evidence>
<dbReference type="Pfam" id="PF01266">
    <property type="entry name" value="DAO"/>
    <property type="match status" value="1"/>
</dbReference>
<protein>
    <submittedName>
        <fullName evidence="7">D-amino-acid oxidase</fullName>
    </submittedName>
</protein>
<dbReference type="PANTHER" id="PTHR11530:SF16">
    <property type="entry name" value="D-AMINO ACID OXIDASE (AFU_ORTHOLOGUE AFUA_5G11290)"/>
    <property type="match status" value="1"/>
</dbReference>
<feature type="domain" description="FAD dependent oxidoreductase" evidence="6">
    <location>
        <begin position="13"/>
        <end position="122"/>
    </location>
</feature>
<keyword evidence="4" id="KW-0274">FAD</keyword>
<accession>A0A0J8RUV3</accession>
<gene>
    <name evidence="7" type="ORF">CIHG_05616</name>
</gene>
<evidence type="ECO:0000313" key="8">
    <source>
        <dbReference type="Proteomes" id="UP000054563"/>
    </source>
</evidence>
<dbReference type="VEuPathDB" id="FungiDB:CIHG_05616"/>
<comment type="cofactor">
    <cofactor evidence="1">
        <name>FAD</name>
        <dbReference type="ChEBI" id="CHEBI:57692"/>
    </cofactor>
</comment>
<dbReference type="EMBL" id="DS017001">
    <property type="protein sequence ID" value="KMU87849.1"/>
    <property type="molecule type" value="Genomic_DNA"/>
</dbReference>
<name>A0A0J8RUV3_COCIT</name>
<dbReference type="PANTHER" id="PTHR11530">
    <property type="entry name" value="D-AMINO ACID OXIDASE"/>
    <property type="match status" value="1"/>
</dbReference>
<dbReference type="SUPFAM" id="SSF54373">
    <property type="entry name" value="FAD-linked reductases, C-terminal domain"/>
    <property type="match status" value="1"/>
</dbReference>
<sequence length="142" mass="15242">MYSVSGTDDGPNEAGYIMMRAAGGGTILGGCYQRHNYESQPDPNLAIRIMKRCVALCPELVGKDANGNQRGIEALDIVRHGVGLRPLREGGPRVERDNIGGVSVIHNYGHGGFGYQASFGTCADAVALVEKALDEKKRRARL</sequence>
<keyword evidence="3" id="KW-0285">Flavoprotein</keyword>
<evidence type="ECO:0000256" key="3">
    <source>
        <dbReference type="ARBA" id="ARBA00022630"/>
    </source>
</evidence>
<dbReference type="GO" id="GO:0071949">
    <property type="term" value="F:FAD binding"/>
    <property type="evidence" value="ECO:0007669"/>
    <property type="project" value="InterPro"/>
</dbReference>
<evidence type="ECO:0000256" key="1">
    <source>
        <dbReference type="ARBA" id="ARBA00001974"/>
    </source>
</evidence>
<evidence type="ECO:0000256" key="4">
    <source>
        <dbReference type="ARBA" id="ARBA00022827"/>
    </source>
</evidence>
<dbReference type="GO" id="GO:0005737">
    <property type="term" value="C:cytoplasm"/>
    <property type="evidence" value="ECO:0007669"/>
    <property type="project" value="TreeGrafter"/>
</dbReference>
<dbReference type="InterPro" id="IPR023209">
    <property type="entry name" value="DAO"/>
</dbReference>
<dbReference type="Gene3D" id="3.30.9.10">
    <property type="entry name" value="D-Amino Acid Oxidase, subunit A, domain 2"/>
    <property type="match status" value="1"/>
</dbReference>
<dbReference type="GO" id="GO:0019478">
    <property type="term" value="P:D-amino acid catabolic process"/>
    <property type="evidence" value="ECO:0007669"/>
    <property type="project" value="TreeGrafter"/>
</dbReference>
<evidence type="ECO:0000313" key="7">
    <source>
        <dbReference type="EMBL" id="KMU87849.1"/>
    </source>
</evidence>
<evidence type="ECO:0000256" key="2">
    <source>
        <dbReference type="ARBA" id="ARBA00006730"/>
    </source>
</evidence>